<evidence type="ECO:0000256" key="7">
    <source>
        <dbReference type="ARBA" id="ARBA00022777"/>
    </source>
</evidence>
<name>A0A4Q9FJN7_9FLAO</name>
<dbReference type="PROSITE" id="PS50109">
    <property type="entry name" value="HIS_KIN"/>
    <property type="match status" value="1"/>
</dbReference>
<dbReference type="SUPFAM" id="SSF48452">
    <property type="entry name" value="TPR-like"/>
    <property type="match status" value="2"/>
</dbReference>
<dbReference type="InterPro" id="IPR011990">
    <property type="entry name" value="TPR-like_helical_dom_sf"/>
</dbReference>
<dbReference type="Pfam" id="PF07719">
    <property type="entry name" value="TPR_2"/>
    <property type="match status" value="1"/>
</dbReference>
<feature type="coiled-coil region" evidence="12">
    <location>
        <begin position="362"/>
        <end position="398"/>
    </location>
</feature>
<keyword evidence="13" id="KW-0472">Membrane</keyword>
<feature type="repeat" description="TPR" evidence="11">
    <location>
        <begin position="280"/>
        <end position="313"/>
    </location>
</feature>
<dbReference type="Pfam" id="PF02518">
    <property type="entry name" value="HATPase_c"/>
    <property type="match status" value="1"/>
</dbReference>
<keyword evidence="4" id="KW-0808">Transferase</keyword>
<keyword evidence="6" id="KW-0547">Nucleotide-binding</keyword>
<evidence type="ECO:0000256" key="8">
    <source>
        <dbReference type="ARBA" id="ARBA00022803"/>
    </source>
</evidence>
<evidence type="ECO:0000256" key="9">
    <source>
        <dbReference type="ARBA" id="ARBA00022840"/>
    </source>
</evidence>
<dbReference type="Gene3D" id="3.30.565.10">
    <property type="entry name" value="Histidine kinase-like ATPase, C-terminal domain"/>
    <property type="match status" value="1"/>
</dbReference>
<dbReference type="CDD" id="cd16917">
    <property type="entry name" value="HATPase_UhpB-NarQ-NarX-like"/>
    <property type="match status" value="1"/>
</dbReference>
<dbReference type="InterPro" id="IPR005467">
    <property type="entry name" value="His_kinase_dom"/>
</dbReference>
<keyword evidence="8 11" id="KW-0802">TPR repeat</keyword>
<evidence type="ECO:0000256" key="1">
    <source>
        <dbReference type="ARBA" id="ARBA00000085"/>
    </source>
</evidence>
<dbReference type="GO" id="GO:0000155">
    <property type="term" value="F:phosphorelay sensor kinase activity"/>
    <property type="evidence" value="ECO:0007669"/>
    <property type="project" value="InterPro"/>
</dbReference>
<dbReference type="SMART" id="SM00387">
    <property type="entry name" value="HATPase_c"/>
    <property type="match status" value="1"/>
</dbReference>
<dbReference type="InterPro" id="IPR011712">
    <property type="entry name" value="Sig_transdc_His_kin_sub3_dim/P"/>
</dbReference>
<keyword evidence="13" id="KW-0812">Transmembrane</keyword>
<reference evidence="15 16" key="1">
    <citation type="journal article" date="2015" name="Int. J. Syst. Evol. Microbiol.">
        <title>Hyunsoonleella pacifica sp. nov., isolated from seawater of South Pacific Gyre.</title>
        <authorList>
            <person name="Gao X."/>
            <person name="Zhang Z."/>
            <person name="Dai X."/>
            <person name="Zhang X.H."/>
        </authorList>
    </citation>
    <scope>NUCLEOTIDE SEQUENCE [LARGE SCALE GENOMIC DNA]</scope>
    <source>
        <strain evidence="15 16">SW033</strain>
    </source>
</reference>
<dbReference type="PANTHER" id="PTHR24421">
    <property type="entry name" value="NITRATE/NITRITE SENSOR PROTEIN NARX-RELATED"/>
    <property type="match status" value="1"/>
</dbReference>
<dbReference type="InterPro" id="IPR019734">
    <property type="entry name" value="TPR_rpt"/>
</dbReference>
<dbReference type="InterPro" id="IPR003594">
    <property type="entry name" value="HATPase_dom"/>
</dbReference>
<evidence type="ECO:0000256" key="10">
    <source>
        <dbReference type="ARBA" id="ARBA00023012"/>
    </source>
</evidence>
<keyword evidence="13" id="KW-1133">Transmembrane helix</keyword>
<dbReference type="GO" id="GO:0016020">
    <property type="term" value="C:membrane"/>
    <property type="evidence" value="ECO:0007669"/>
    <property type="project" value="InterPro"/>
</dbReference>
<keyword evidence="7" id="KW-0418">Kinase</keyword>
<dbReference type="RefSeq" id="WP_130938315.1">
    <property type="nucleotide sequence ID" value="NZ_BMEE01000007.1"/>
</dbReference>
<evidence type="ECO:0000259" key="14">
    <source>
        <dbReference type="PROSITE" id="PS50109"/>
    </source>
</evidence>
<evidence type="ECO:0000256" key="13">
    <source>
        <dbReference type="SAM" id="Phobius"/>
    </source>
</evidence>
<dbReference type="GO" id="GO:0046983">
    <property type="term" value="F:protein dimerization activity"/>
    <property type="evidence" value="ECO:0007669"/>
    <property type="project" value="InterPro"/>
</dbReference>
<organism evidence="15 16">
    <name type="scientific">Hyunsoonleella pacifica</name>
    <dbReference type="NCBI Taxonomy" id="1080224"/>
    <lineage>
        <taxon>Bacteria</taxon>
        <taxon>Pseudomonadati</taxon>
        <taxon>Bacteroidota</taxon>
        <taxon>Flavobacteriia</taxon>
        <taxon>Flavobacteriales</taxon>
        <taxon>Flavobacteriaceae</taxon>
    </lineage>
</organism>
<dbReference type="EMBL" id="SIRS01000007">
    <property type="protein sequence ID" value="TBN13142.1"/>
    <property type="molecule type" value="Genomic_DNA"/>
</dbReference>
<dbReference type="GO" id="GO:0005524">
    <property type="term" value="F:ATP binding"/>
    <property type="evidence" value="ECO:0007669"/>
    <property type="project" value="UniProtKB-KW"/>
</dbReference>
<evidence type="ECO:0000256" key="12">
    <source>
        <dbReference type="SAM" id="Coils"/>
    </source>
</evidence>
<keyword evidence="3" id="KW-0597">Phosphoprotein</keyword>
<comment type="caution">
    <text evidence="15">The sequence shown here is derived from an EMBL/GenBank/DDBJ whole genome shotgun (WGS) entry which is preliminary data.</text>
</comment>
<dbReference type="Gene3D" id="1.20.5.1930">
    <property type="match status" value="1"/>
</dbReference>
<evidence type="ECO:0000313" key="15">
    <source>
        <dbReference type="EMBL" id="TBN13142.1"/>
    </source>
</evidence>
<dbReference type="OrthoDB" id="9778366at2"/>
<feature type="domain" description="Histidine kinase" evidence="14">
    <location>
        <begin position="460"/>
        <end position="643"/>
    </location>
</feature>
<sequence>MKNCVLYIALIVIAGSSYSQNKHFYDSISKVIVEQKSDSLRASKYYDAAAYSAQKLSDLKLMRLYTDSSMYYASRSGHKDLEAKNHFAYGVLERLAGNYSKALSHLHKNIDYFENDSLMKPYAMFQVGVIHRNLGDLEKSLSTYLEILSIFQTRKDTFAIASTLNSIAVLYGEMESYDKAISNFKNAKVLFTAKNVERDIANTNSNISEMYFKKEDYKSAIDYANSALEVAKKIQHKNLIGKSLHSLGSIHALFDVDKGIKYLLDAREILLESNYSREYINVNRELGNLYFKNNQYSKAKTYLNEALELAIENEVLPEIKIVTKILADIYSKESNFKKAYAYRLQHETARDSIFNTESKESLNALQVKFETAKKDKEIAEQQLDIEQQQLEIQKKSSQQKIMIGLVIVLLLTCVLIWFLYQQRQKQKNQEILSLKREQQVQTLELLMEGEEKERLRIAQELHDGVNVDLSAIKYKLTSLLEKNNQVINEAVSMIDKSCKQVRAISHNLVPPALKNFSLVEAIEDYCSTSNAIHDMRITFQHLGNAIALSKKAEVNIFRIVQELVNNSIKHAEATEIHVQISHQDDSIQLTIEDNGKGFDINKKGNNGIGLQNVYSRIKYLNAKLDVTSDNKGTSYVIDIDAKEII</sequence>
<keyword evidence="10" id="KW-0902">Two-component regulatory system</keyword>
<keyword evidence="9" id="KW-0067">ATP-binding</keyword>
<evidence type="ECO:0000256" key="2">
    <source>
        <dbReference type="ARBA" id="ARBA00012438"/>
    </source>
</evidence>
<keyword evidence="5" id="KW-0677">Repeat</keyword>
<gene>
    <name evidence="15" type="ORF">EYD46_16740</name>
</gene>
<evidence type="ECO:0000256" key="6">
    <source>
        <dbReference type="ARBA" id="ARBA00022741"/>
    </source>
</evidence>
<dbReference type="PANTHER" id="PTHR24421:SF10">
    <property type="entry name" value="NITRATE_NITRITE SENSOR PROTEIN NARQ"/>
    <property type="match status" value="1"/>
</dbReference>
<keyword evidence="12" id="KW-0175">Coiled coil</keyword>
<dbReference type="InterPro" id="IPR036890">
    <property type="entry name" value="HATPase_C_sf"/>
</dbReference>
<dbReference type="InterPro" id="IPR013105">
    <property type="entry name" value="TPR_2"/>
</dbReference>
<feature type="transmembrane region" description="Helical" evidence="13">
    <location>
        <begin position="401"/>
        <end position="420"/>
    </location>
</feature>
<dbReference type="Pfam" id="PF07730">
    <property type="entry name" value="HisKA_3"/>
    <property type="match status" value="1"/>
</dbReference>
<comment type="catalytic activity">
    <reaction evidence="1">
        <text>ATP + protein L-histidine = ADP + protein N-phospho-L-histidine.</text>
        <dbReference type="EC" id="2.7.13.3"/>
    </reaction>
</comment>
<evidence type="ECO:0000256" key="5">
    <source>
        <dbReference type="ARBA" id="ARBA00022737"/>
    </source>
</evidence>
<evidence type="ECO:0000256" key="11">
    <source>
        <dbReference type="PROSITE-ProRule" id="PRU00339"/>
    </source>
</evidence>
<evidence type="ECO:0000256" key="4">
    <source>
        <dbReference type="ARBA" id="ARBA00022679"/>
    </source>
</evidence>
<evidence type="ECO:0000313" key="16">
    <source>
        <dbReference type="Proteomes" id="UP000292372"/>
    </source>
</evidence>
<proteinExistence type="predicted"/>
<evidence type="ECO:0000256" key="3">
    <source>
        <dbReference type="ARBA" id="ARBA00022553"/>
    </source>
</evidence>
<keyword evidence="16" id="KW-1185">Reference proteome</keyword>
<accession>A0A4Q9FJN7</accession>
<dbReference type="Proteomes" id="UP000292372">
    <property type="component" value="Unassembled WGS sequence"/>
</dbReference>
<dbReference type="InterPro" id="IPR050482">
    <property type="entry name" value="Sensor_HK_TwoCompSys"/>
</dbReference>
<dbReference type="Gene3D" id="1.25.40.10">
    <property type="entry name" value="Tetratricopeptide repeat domain"/>
    <property type="match status" value="2"/>
</dbReference>
<dbReference type="PROSITE" id="PS50005">
    <property type="entry name" value="TPR"/>
    <property type="match status" value="1"/>
</dbReference>
<dbReference type="AlphaFoldDB" id="A0A4Q9FJN7"/>
<dbReference type="SUPFAM" id="SSF55874">
    <property type="entry name" value="ATPase domain of HSP90 chaperone/DNA topoisomerase II/histidine kinase"/>
    <property type="match status" value="1"/>
</dbReference>
<protein>
    <recommendedName>
        <fullName evidence="2">histidine kinase</fullName>
        <ecNumber evidence="2">2.7.13.3</ecNumber>
    </recommendedName>
</protein>
<dbReference type="EC" id="2.7.13.3" evidence="2"/>
<dbReference type="SMART" id="SM00028">
    <property type="entry name" value="TPR"/>
    <property type="match status" value="5"/>
</dbReference>